<reference evidence="2 3" key="1">
    <citation type="submission" date="2019-03" db="EMBL/GenBank/DDBJ databases">
        <title>First draft genome of Liparis tanakae, snailfish: a comprehensive survey of snailfish specific genes.</title>
        <authorList>
            <person name="Kim W."/>
            <person name="Song I."/>
            <person name="Jeong J.-H."/>
            <person name="Kim D."/>
            <person name="Kim S."/>
            <person name="Ryu S."/>
            <person name="Song J.Y."/>
            <person name="Lee S.K."/>
        </authorList>
    </citation>
    <scope>NUCLEOTIDE SEQUENCE [LARGE SCALE GENOMIC DNA]</scope>
    <source>
        <tissue evidence="2">Muscle</tissue>
    </source>
</reference>
<organism evidence="2 3">
    <name type="scientific">Liparis tanakae</name>
    <name type="common">Tanaka's snailfish</name>
    <dbReference type="NCBI Taxonomy" id="230148"/>
    <lineage>
        <taxon>Eukaryota</taxon>
        <taxon>Metazoa</taxon>
        <taxon>Chordata</taxon>
        <taxon>Craniata</taxon>
        <taxon>Vertebrata</taxon>
        <taxon>Euteleostomi</taxon>
        <taxon>Actinopterygii</taxon>
        <taxon>Neopterygii</taxon>
        <taxon>Teleostei</taxon>
        <taxon>Neoteleostei</taxon>
        <taxon>Acanthomorphata</taxon>
        <taxon>Eupercaria</taxon>
        <taxon>Perciformes</taxon>
        <taxon>Cottioidei</taxon>
        <taxon>Cottales</taxon>
        <taxon>Liparidae</taxon>
        <taxon>Liparis</taxon>
    </lineage>
</organism>
<keyword evidence="3" id="KW-1185">Reference proteome</keyword>
<evidence type="ECO:0000313" key="3">
    <source>
        <dbReference type="Proteomes" id="UP000314294"/>
    </source>
</evidence>
<name>A0A4Z2E9C6_9TELE</name>
<gene>
    <name evidence="2" type="ORF">EYF80_064454</name>
</gene>
<dbReference type="Proteomes" id="UP000314294">
    <property type="component" value="Unassembled WGS sequence"/>
</dbReference>
<sequence>MPFAAVELHPHADVHGVVRDGHEADVAGDDGRLQVLQDDVVGVPVPLDHLRGGVDKQNERTLRRRRTGP</sequence>
<dbReference type="EMBL" id="SRLO01012603">
    <property type="protein sequence ID" value="TNN25418.1"/>
    <property type="molecule type" value="Genomic_DNA"/>
</dbReference>
<evidence type="ECO:0000313" key="2">
    <source>
        <dbReference type="EMBL" id="TNN25418.1"/>
    </source>
</evidence>
<feature type="compositionally biased region" description="Basic and acidic residues" evidence="1">
    <location>
        <begin position="48"/>
        <end position="61"/>
    </location>
</feature>
<feature type="region of interest" description="Disordered" evidence="1">
    <location>
        <begin position="47"/>
        <end position="69"/>
    </location>
</feature>
<evidence type="ECO:0000256" key="1">
    <source>
        <dbReference type="SAM" id="MobiDB-lite"/>
    </source>
</evidence>
<proteinExistence type="predicted"/>
<protein>
    <submittedName>
        <fullName evidence="2">Uncharacterized protein</fullName>
    </submittedName>
</protein>
<accession>A0A4Z2E9C6</accession>
<comment type="caution">
    <text evidence="2">The sequence shown here is derived from an EMBL/GenBank/DDBJ whole genome shotgun (WGS) entry which is preliminary data.</text>
</comment>
<dbReference type="AlphaFoldDB" id="A0A4Z2E9C6"/>